<dbReference type="Pfam" id="PF21747">
    <property type="entry name" value="YpoC"/>
    <property type="match status" value="1"/>
</dbReference>
<sequence length="176" mass="21489">METLYLNLNIPNSFRVAPFYKDQRMVEHVSVPEQISFNTPFLYDLMYHHDPHLLERWPWQKSENYFHNYWVEQKESLRERFHLREQKKARKPMILSVSAFIDQLYWTTGAPVDSLEHETVIQKMQTIPSVPLNIEERLRFLLLHPDRYQSFIQLDELEQEFTKKRSAYLRRRANGY</sequence>
<dbReference type="AlphaFoldDB" id="A0A1I2N2G9"/>
<dbReference type="InterPro" id="IPR048427">
    <property type="entry name" value="YpoC"/>
</dbReference>
<protein>
    <recommendedName>
        <fullName evidence="1">YpoC-like domain-containing protein</fullName>
    </recommendedName>
</protein>
<evidence type="ECO:0000313" key="2">
    <source>
        <dbReference type="EMBL" id="SFF97059.1"/>
    </source>
</evidence>
<evidence type="ECO:0000259" key="1">
    <source>
        <dbReference type="Pfam" id="PF21747"/>
    </source>
</evidence>
<dbReference type="RefSeq" id="WP_143128419.1">
    <property type="nucleotide sequence ID" value="NZ_FOOY01000003.1"/>
</dbReference>
<name>A0A1I2N2G9_9BACL</name>
<organism evidence="2 3">
    <name type="scientific">Sporolactobacillus nakayamae</name>
    <dbReference type="NCBI Taxonomy" id="269670"/>
    <lineage>
        <taxon>Bacteria</taxon>
        <taxon>Bacillati</taxon>
        <taxon>Bacillota</taxon>
        <taxon>Bacilli</taxon>
        <taxon>Bacillales</taxon>
        <taxon>Sporolactobacillaceae</taxon>
        <taxon>Sporolactobacillus</taxon>
    </lineage>
</organism>
<dbReference type="STRING" id="269670.SAMN02982927_00196"/>
<keyword evidence="3" id="KW-1185">Reference proteome</keyword>
<reference evidence="3" key="1">
    <citation type="submission" date="2016-10" db="EMBL/GenBank/DDBJ databases">
        <authorList>
            <person name="Varghese N."/>
            <person name="Submissions S."/>
        </authorList>
    </citation>
    <scope>NUCLEOTIDE SEQUENCE [LARGE SCALE GENOMIC DNA]</scope>
    <source>
        <strain evidence="3">ATCC 700379</strain>
    </source>
</reference>
<evidence type="ECO:0000313" key="3">
    <source>
        <dbReference type="Proteomes" id="UP000198752"/>
    </source>
</evidence>
<dbReference type="EMBL" id="FOOY01000003">
    <property type="protein sequence ID" value="SFF97059.1"/>
    <property type="molecule type" value="Genomic_DNA"/>
</dbReference>
<gene>
    <name evidence="2" type="ORF">SAMN02982927_00196</name>
</gene>
<dbReference type="Proteomes" id="UP000198752">
    <property type="component" value="Unassembled WGS sequence"/>
</dbReference>
<feature type="domain" description="YpoC-like" evidence="1">
    <location>
        <begin position="64"/>
        <end position="168"/>
    </location>
</feature>
<dbReference type="OrthoDB" id="2360594at2"/>
<proteinExistence type="predicted"/>
<accession>A0A1I2N2G9</accession>